<dbReference type="RefSeq" id="WP_072972832.1">
    <property type="nucleotide sequence ID" value="NZ_FRBY01000003.1"/>
</dbReference>
<evidence type="ECO:0000256" key="1">
    <source>
        <dbReference type="SAM" id="MobiDB-lite"/>
    </source>
</evidence>
<keyword evidence="2" id="KW-0732">Signal</keyword>
<evidence type="ECO:0000256" key="2">
    <source>
        <dbReference type="SAM" id="SignalP"/>
    </source>
</evidence>
<sequence length="63" mass="6809">MKKLILLSAFALLFTIFSCTPDEIETQPKKKIEKITNPIQAEIPIPGGPGDTPTTPPPPPTKP</sequence>
<name>A0A1M7GEI3_9FLAO</name>
<proteinExistence type="predicted"/>
<keyword evidence="4" id="KW-1185">Reference proteome</keyword>
<protein>
    <submittedName>
        <fullName evidence="3">Uncharacterized protein</fullName>
    </submittedName>
</protein>
<feature type="chain" id="PRO_5009926161" evidence="2">
    <location>
        <begin position="22"/>
        <end position="63"/>
    </location>
</feature>
<dbReference type="PROSITE" id="PS51257">
    <property type="entry name" value="PROKAR_LIPOPROTEIN"/>
    <property type="match status" value="1"/>
</dbReference>
<dbReference type="Proteomes" id="UP000184121">
    <property type="component" value="Unassembled WGS sequence"/>
</dbReference>
<organism evidence="3 4">
    <name type="scientific">Flavobacterium saccharophilum</name>
    <dbReference type="NCBI Taxonomy" id="29534"/>
    <lineage>
        <taxon>Bacteria</taxon>
        <taxon>Pseudomonadati</taxon>
        <taxon>Bacteroidota</taxon>
        <taxon>Flavobacteriia</taxon>
        <taxon>Flavobacteriales</taxon>
        <taxon>Flavobacteriaceae</taxon>
        <taxon>Flavobacterium</taxon>
    </lineage>
</organism>
<feature type="region of interest" description="Disordered" evidence="1">
    <location>
        <begin position="40"/>
        <end position="63"/>
    </location>
</feature>
<evidence type="ECO:0000313" key="3">
    <source>
        <dbReference type="EMBL" id="SHM14528.1"/>
    </source>
</evidence>
<dbReference type="OrthoDB" id="1376652at2"/>
<feature type="signal peptide" evidence="2">
    <location>
        <begin position="1"/>
        <end position="21"/>
    </location>
</feature>
<dbReference type="AlphaFoldDB" id="A0A1M7GEI3"/>
<evidence type="ECO:0000313" key="4">
    <source>
        <dbReference type="Proteomes" id="UP000184121"/>
    </source>
</evidence>
<dbReference type="EMBL" id="FRBY01000003">
    <property type="protein sequence ID" value="SHM14528.1"/>
    <property type="molecule type" value="Genomic_DNA"/>
</dbReference>
<gene>
    <name evidence="3" type="ORF">SAMN05444366_2515</name>
</gene>
<feature type="compositionally biased region" description="Pro residues" evidence="1">
    <location>
        <begin position="54"/>
        <end position="63"/>
    </location>
</feature>
<accession>A0A1M7GEI3</accession>
<reference evidence="4" key="1">
    <citation type="submission" date="2016-11" db="EMBL/GenBank/DDBJ databases">
        <authorList>
            <person name="Varghese N."/>
            <person name="Submissions S."/>
        </authorList>
    </citation>
    <scope>NUCLEOTIDE SEQUENCE [LARGE SCALE GENOMIC DNA]</scope>
    <source>
        <strain evidence="4">DSM 1811</strain>
    </source>
</reference>